<reference evidence="1 2" key="1">
    <citation type="submission" date="2016-10" db="EMBL/GenBank/DDBJ databases">
        <authorList>
            <person name="de Groot N.N."/>
        </authorList>
    </citation>
    <scope>NUCLEOTIDE SEQUENCE [LARGE SCALE GENOMIC DNA]</scope>
    <source>
        <strain evidence="1 2">DSM 23421</strain>
    </source>
</reference>
<evidence type="ECO:0008006" key="3">
    <source>
        <dbReference type="Google" id="ProtNLM"/>
    </source>
</evidence>
<accession>A0A1G7GK74</accession>
<dbReference type="Gene3D" id="3.40.630.10">
    <property type="entry name" value="Zn peptidases"/>
    <property type="match status" value="1"/>
</dbReference>
<sequence length="225" mass="25575">MWAFEALRYIDKNLNRTWIEKNVDSGAKDTNGKGEMFEIIDALKAQSPKRYFLDCHSTSSDSLPCISVQEVGNQRTFEIIHRQSLEEYDQFGMQPGYNNFQSIKKGEFSAIQNGANIRSVWDAFIFMPLYQSQGNDGFFVVEEVNTLHSLGFAKTIMANSFDCDCGIDFFRVHLIAMLAQGSFATGSFVALTLHKPQYQRHSPNSNCVCVRYKVESYTGCPYAFQ</sequence>
<dbReference type="EMBL" id="FNAO01000008">
    <property type="protein sequence ID" value="SDE88568.1"/>
    <property type="molecule type" value="Genomic_DNA"/>
</dbReference>
<keyword evidence="2" id="KW-1185">Reference proteome</keyword>
<dbReference type="STRING" id="641691.SAMN05421636_108182"/>
<dbReference type="Proteomes" id="UP000199109">
    <property type="component" value="Unassembled WGS sequence"/>
</dbReference>
<evidence type="ECO:0000313" key="2">
    <source>
        <dbReference type="Proteomes" id="UP000199109"/>
    </source>
</evidence>
<dbReference type="SUPFAM" id="SSF53187">
    <property type="entry name" value="Zn-dependent exopeptidases"/>
    <property type="match status" value="1"/>
</dbReference>
<name>A0A1G7GK74_9FLAO</name>
<gene>
    <name evidence="1" type="ORF">SAMN05421636_108182</name>
</gene>
<dbReference type="AlphaFoldDB" id="A0A1G7GK74"/>
<protein>
    <recommendedName>
        <fullName evidence="3">Succinylglutamate desuccinylase / Aspartoacylase family protein</fullName>
    </recommendedName>
</protein>
<organism evidence="1 2">
    <name type="scientific">Pricia antarctica</name>
    <dbReference type="NCBI Taxonomy" id="641691"/>
    <lineage>
        <taxon>Bacteria</taxon>
        <taxon>Pseudomonadati</taxon>
        <taxon>Bacteroidota</taxon>
        <taxon>Flavobacteriia</taxon>
        <taxon>Flavobacteriales</taxon>
        <taxon>Flavobacteriaceae</taxon>
        <taxon>Pricia</taxon>
    </lineage>
</organism>
<proteinExistence type="predicted"/>
<evidence type="ECO:0000313" key="1">
    <source>
        <dbReference type="EMBL" id="SDE88568.1"/>
    </source>
</evidence>